<dbReference type="Proteomes" id="UP001281410">
    <property type="component" value="Unassembled WGS sequence"/>
</dbReference>
<name>A0AAE0AH88_9ROSI</name>
<dbReference type="EMBL" id="JANJYJ010000004">
    <property type="protein sequence ID" value="KAK3217997.1"/>
    <property type="molecule type" value="Genomic_DNA"/>
</dbReference>
<keyword evidence="2" id="KW-1133">Transmembrane helix</keyword>
<sequence length="503" mass="59077">MSVEASGGGASVGSSDRSGGNSVSEWSIEMDRNEESSYQRFSVEEMELFVSFDKALDGVNKTGRPDDHAKPKIQKVPSMLRDKNNFSRYFGPKVVSVGPYYHRDCTLMKAKQIKVNLAGEFLERNSVKKEDLYDDIRKQIKPLKDCYDDELTKNYKDHELAWMFLVDGCAILQFMYISVKRRQRRESRLRNLGIKFDYAVFLRVDLFLLENQLPYQLLQLIIRHASKQVLLESIYKFVFYYIRSPEEWWENEEKIFRDRQDEHVHLLDLLRKMLIQPLDQIHKKHDFIENIMGWTADLFDKLRCNGNEYWVPVRPFHNIRKLREAGINLKPSETSCVTDITFIGGTLKLPPILLDESTASTFLNILGYERCPDFHNHNFEFSSYMYFMDKLIDRTQDVEELREKNILQHELGRDEDVAELFNEIGSHSFLNDEIYYDVKLHIDNYFDNKGFMWLRKVTHDIHQYFKNRWSVLALIAAVIALTSGIIQSVYTVSAYHADSKNGN</sequence>
<dbReference type="Pfam" id="PF03140">
    <property type="entry name" value="DUF247"/>
    <property type="match status" value="1"/>
</dbReference>
<feature type="transmembrane region" description="Helical" evidence="2">
    <location>
        <begin position="469"/>
        <end position="490"/>
    </location>
</feature>
<protein>
    <submittedName>
        <fullName evidence="3">Uncharacterized protein</fullName>
    </submittedName>
</protein>
<dbReference type="InterPro" id="IPR004158">
    <property type="entry name" value="DUF247_pln"/>
</dbReference>
<keyword evidence="2" id="KW-0472">Membrane</keyword>
<organism evidence="3 4">
    <name type="scientific">Dipteronia sinensis</name>
    <dbReference type="NCBI Taxonomy" id="43782"/>
    <lineage>
        <taxon>Eukaryota</taxon>
        <taxon>Viridiplantae</taxon>
        <taxon>Streptophyta</taxon>
        <taxon>Embryophyta</taxon>
        <taxon>Tracheophyta</taxon>
        <taxon>Spermatophyta</taxon>
        <taxon>Magnoliopsida</taxon>
        <taxon>eudicotyledons</taxon>
        <taxon>Gunneridae</taxon>
        <taxon>Pentapetalae</taxon>
        <taxon>rosids</taxon>
        <taxon>malvids</taxon>
        <taxon>Sapindales</taxon>
        <taxon>Sapindaceae</taxon>
        <taxon>Hippocastanoideae</taxon>
        <taxon>Acereae</taxon>
        <taxon>Dipteronia</taxon>
    </lineage>
</organism>
<evidence type="ECO:0000256" key="1">
    <source>
        <dbReference type="SAM" id="MobiDB-lite"/>
    </source>
</evidence>
<reference evidence="3" key="1">
    <citation type="journal article" date="2023" name="Plant J.">
        <title>Genome sequences and population genomics provide insights into the demographic history, inbreeding, and mutation load of two 'living fossil' tree species of Dipteronia.</title>
        <authorList>
            <person name="Feng Y."/>
            <person name="Comes H.P."/>
            <person name="Chen J."/>
            <person name="Zhu S."/>
            <person name="Lu R."/>
            <person name="Zhang X."/>
            <person name="Li P."/>
            <person name="Qiu J."/>
            <person name="Olsen K.M."/>
            <person name="Qiu Y."/>
        </authorList>
    </citation>
    <scope>NUCLEOTIDE SEQUENCE</scope>
    <source>
        <strain evidence="3">NBL</strain>
    </source>
</reference>
<dbReference type="AlphaFoldDB" id="A0AAE0AH88"/>
<keyword evidence="2" id="KW-0812">Transmembrane</keyword>
<comment type="caution">
    <text evidence="3">The sequence shown here is derived from an EMBL/GenBank/DDBJ whole genome shotgun (WGS) entry which is preliminary data.</text>
</comment>
<feature type="region of interest" description="Disordered" evidence="1">
    <location>
        <begin position="1"/>
        <end position="29"/>
    </location>
</feature>
<feature type="compositionally biased region" description="Gly residues" evidence="1">
    <location>
        <begin position="1"/>
        <end position="11"/>
    </location>
</feature>
<proteinExistence type="predicted"/>
<keyword evidence="4" id="KW-1185">Reference proteome</keyword>
<feature type="transmembrane region" description="Helical" evidence="2">
    <location>
        <begin position="160"/>
        <end position="179"/>
    </location>
</feature>
<gene>
    <name evidence="3" type="ORF">Dsin_011967</name>
</gene>
<evidence type="ECO:0000313" key="4">
    <source>
        <dbReference type="Proteomes" id="UP001281410"/>
    </source>
</evidence>
<evidence type="ECO:0000313" key="3">
    <source>
        <dbReference type="EMBL" id="KAK3217997.1"/>
    </source>
</evidence>
<dbReference type="PANTHER" id="PTHR31170">
    <property type="entry name" value="BNAC04G53230D PROTEIN"/>
    <property type="match status" value="1"/>
</dbReference>
<evidence type="ECO:0000256" key="2">
    <source>
        <dbReference type="SAM" id="Phobius"/>
    </source>
</evidence>
<dbReference type="PANTHER" id="PTHR31170:SF25">
    <property type="entry name" value="BNAA09G04570D PROTEIN"/>
    <property type="match status" value="1"/>
</dbReference>
<accession>A0AAE0AH88</accession>